<sequence>MPRHRGPPVGCPRGTSHPSPPPSHRGGHNSEEEPWPAIRRLMWSARSTSRRSAMP</sequence>
<organism evidence="2 3">
    <name type="scientific">Citricoccus parietis</name>
    <dbReference type="NCBI Taxonomy" id="592307"/>
    <lineage>
        <taxon>Bacteria</taxon>
        <taxon>Bacillati</taxon>
        <taxon>Actinomycetota</taxon>
        <taxon>Actinomycetes</taxon>
        <taxon>Micrococcales</taxon>
        <taxon>Micrococcaceae</taxon>
        <taxon>Citricoccus</taxon>
    </lineage>
</organism>
<proteinExistence type="predicted"/>
<feature type="region of interest" description="Disordered" evidence="1">
    <location>
        <begin position="1"/>
        <end position="55"/>
    </location>
</feature>
<comment type="caution">
    <text evidence="2">The sequence shown here is derived from an EMBL/GenBank/DDBJ whole genome shotgun (WGS) entry which is preliminary data.</text>
</comment>
<evidence type="ECO:0000313" key="3">
    <source>
        <dbReference type="Proteomes" id="UP001589575"/>
    </source>
</evidence>
<protein>
    <submittedName>
        <fullName evidence="2">Uncharacterized protein</fullName>
    </submittedName>
</protein>
<dbReference type="Proteomes" id="UP001589575">
    <property type="component" value="Unassembled WGS sequence"/>
</dbReference>
<evidence type="ECO:0000313" key="2">
    <source>
        <dbReference type="EMBL" id="MFB9071831.1"/>
    </source>
</evidence>
<gene>
    <name evidence="2" type="ORF">ACFFX0_11715</name>
</gene>
<accession>A0ABV5FYS6</accession>
<feature type="compositionally biased region" description="Polar residues" evidence="1">
    <location>
        <begin position="45"/>
        <end position="55"/>
    </location>
</feature>
<name>A0ABV5FYS6_9MICC</name>
<dbReference type="EMBL" id="JBHMFI010000001">
    <property type="protein sequence ID" value="MFB9071831.1"/>
    <property type="molecule type" value="Genomic_DNA"/>
</dbReference>
<keyword evidence="3" id="KW-1185">Reference proteome</keyword>
<reference evidence="2 3" key="1">
    <citation type="submission" date="2024-09" db="EMBL/GenBank/DDBJ databases">
        <authorList>
            <person name="Sun Q."/>
            <person name="Mori K."/>
        </authorList>
    </citation>
    <scope>NUCLEOTIDE SEQUENCE [LARGE SCALE GENOMIC DNA]</scope>
    <source>
        <strain evidence="2 3">CCM 7609</strain>
    </source>
</reference>
<evidence type="ECO:0000256" key="1">
    <source>
        <dbReference type="SAM" id="MobiDB-lite"/>
    </source>
</evidence>